<gene>
    <name evidence="1" type="ORF">BDN72DRAFT_290756</name>
</gene>
<organism evidence="1 2">
    <name type="scientific">Pluteus cervinus</name>
    <dbReference type="NCBI Taxonomy" id="181527"/>
    <lineage>
        <taxon>Eukaryota</taxon>
        <taxon>Fungi</taxon>
        <taxon>Dikarya</taxon>
        <taxon>Basidiomycota</taxon>
        <taxon>Agaricomycotina</taxon>
        <taxon>Agaricomycetes</taxon>
        <taxon>Agaricomycetidae</taxon>
        <taxon>Agaricales</taxon>
        <taxon>Pluteineae</taxon>
        <taxon>Pluteaceae</taxon>
        <taxon>Pluteus</taxon>
    </lineage>
</organism>
<dbReference type="EMBL" id="ML208494">
    <property type="protein sequence ID" value="TFK63992.1"/>
    <property type="molecule type" value="Genomic_DNA"/>
</dbReference>
<dbReference type="Proteomes" id="UP000308600">
    <property type="component" value="Unassembled WGS sequence"/>
</dbReference>
<reference evidence="1 2" key="1">
    <citation type="journal article" date="2019" name="Nat. Ecol. Evol.">
        <title>Megaphylogeny resolves global patterns of mushroom evolution.</title>
        <authorList>
            <person name="Varga T."/>
            <person name="Krizsan K."/>
            <person name="Foldi C."/>
            <person name="Dima B."/>
            <person name="Sanchez-Garcia M."/>
            <person name="Sanchez-Ramirez S."/>
            <person name="Szollosi G.J."/>
            <person name="Szarkandi J.G."/>
            <person name="Papp V."/>
            <person name="Albert L."/>
            <person name="Andreopoulos W."/>
            <person name="Angelini C."/>
            <person name="Antonin V."/>
            <person name="Barry K.W."/>
            <person name="Bougher N.L."/>
            <person name="Buchanan P."/>
            <person name="Buyck B."/>
            <person name="Bense V."/>
            <person name="Catcheside P."/>
            <person name="Chovatia M."/>
            <person name="Cooper J."/>
            <person name="Damon W."/>
            <person name="Desjardin D."/>
            <person name="Finy P."/>
            <person name="Geml J."/>
            <person name="Haridas S."/>
            <person name="Hughes K."/>
            <person name="Justo A."/>
            <person name="Karasinski D."/>
            <person name="Kautmanova I."/>
            <person name="Kiss B."/>
            <person name="Kocsube S."/>
            <person name="Kotiranta H."/>
            <person name="LaButti K.M."/>
            <person name="Lechner B.E."/>
            <person name="Liimatainen K."/>
            <person name="Lipzen A."/>
            <person name="Lukacs Z."/>
            <person name="Mihaltcheva S."/>
            <person name="Morgado L.N."/>
            <person name="Niskanen T."/>
            <person name="Noordeloos M.E."/>
            <person name="Ohm R.A."/>
            <person name="Ortiz-Santana B."/>
            <person name="Ovrebo C."/>
            <person name="Racz N."/>
            <person name="Riley R."/>
            <person name="Savchenko A."/>
            <person name="Shiryaev A."/>
            <person name="Soop K."/>
            <person name="Spirin V."/>
            <person name="Szebenyi C."/>
            <person name="Tomsovsky M."/>
            <person name="Tulloss R.E."/>
            <person name="Uehling J."/>
            <person name="Grigoriev I.V."/>
            <person name="Vagvolgyi C."/>
            <person name="Papp T."/>
            <person name="Martin F.M."/>
            <person name="Miettinen O."/>
            <person name="Hibbett D.S."/>
            <person name="Nagy L.G."/>
        </authorList>
    </citation>
    <scope>NUCLEOTIDE SEQUENCE [LARGE SCALE GENOMIC DNA]</scope>
    <source>
        <strain evidence="1 2">NL-1719</strain>
    </source>
</reference>
<protein>
    <submittedName>
        <fullName evidence="1">Uncharacterized protein</fullName>
    </submittedName>
</protein>
<proteinExistence type="predicted"/>
<name>A0ACD3AE23_9AGAR</name>
<keyword evidence="2" id="KW-1185">Reference proteome</keyword>
<evidence type="ECO:0000313" key="2">
    <source>
        <dbReference type="Proteomes" id="UP000308600"/>
    </source>
</evidence>
<sequence>MIGVSAPRDSIQGNPHDHLGVNIRDTGQHPQYVVGVKNSLRLDFPDDSLNHPFLIDEDRTTLMFILLLASLLGASAFPISGGPETNPTMAHTIIWGIQARGDGSGMVERTMLSIVRSCLLTVAACVYRAIHQNIPDPEAGWWKRQAIRAKITFFALMAPEAIIFWAMRQWFGAKEVADQINGVKPELKWTRTHGHFAQMGGFERLDNRRVLHPPTLIALLKDGQIDVEELERVSTKRINDCSKGDILSKGIVALQTTWFVFECLARLHQGLPLLELEVVTLAFAVLNTVTYAFWWQKPLNVLCPIHLHILPPPEAPNTPPPVSEPTNSPPPTSSESLPSDQAVNLGSTGENSPLLDSSVVEVKEKREGDGVIHGAWKAVVEGMVGPGKSVSRVVKTGWEWIGAVGKAVKKDIKKRPWWKTVWKRLIKGPFLAVVGPLNELLDDDEVHDDATHISTFYALAISAEKDMVVFFSSCFIGMIFGAIHFLPWHSAFPTHTQLLLWRISSIVLVAEPFCLALEGVLNVIGHELSFETWREGVASTLAIFIYPISFLLGPIAYILARIALLVLAFLALRNSPSTALQTISWTTYIPHL</sequence>
<evidence type="ECO:0000313" key="1">
    <source>
        <dbReference type="EMBL" id="TFK63992.1"/>
    </source>
</evidence>
<accession>A0ACD3AE23</accession>